<feature type="non-terminal residue" evidence="2">
    <location>
        <position position="209"/>
    </location>
</feature>
<dbReference type="EMBL" id="UINC01151785">
    <property type="protein sequence ID" value="SVD45588.1"/>
    <property type="molecule type" value="Genomic_DNA"/>
</dbReference>
<reference evidence="2" key="1">
    <citation type="submission" date="2018-05" db="EMBL/GenBank/DDBJ databases">
        <authorList>
            <person name="Lanie J.A."/>
            <person name="Ng W.-L."/>
            <person name="Kazmierczak K.M."/>
            <person name="Andrzejewski T.M."/>
            <person name="Davidsen T.M."/>
            <person name="Wayne K.J."/>
            <person name="Tettelin H."/>
            <person name="Glass J.I."/>
            <person name="Rusch D."/>
            <person name="Podicherti R."/>
            <person name="Tsui H.-C.T."/>
            <person name="Winkler M.E."/>
        </authorList>
    </citation>
    <scope>NUCLEOTIDE SEQUENCE</scope>
</reference>
<organism evidence="2">
    <name type="scientific">marine metagenome</name>
    <dbReference type="NCBI Taxonomy" id="408172"/>
    <lineage>
        <taxon>unclassified sequences</taxon>
        <taxon>metagenomes</taxon>
        <taxon>ecological metagenomes</taxon>
    </lineage>
</organism>
<feature type="transmembrane region" description="Helical" evidence="1">
    <location>
        <begin position="144"/>
        <end position="164"/>
    </location>
</feature>
<keyword evidence="1" id="KW-0472">Membrane</keyword>
<gene>
    <name evidence="2" type="ORF">METZ01_LOCUS398442</name>
</gene>
<accession>A0A382VI56</accession>
<evidence type="ECO:0000256" key="1">
    <source>
        <dbReference type="SAM" id="Phobius"/>
    </source>
</evidence>
<protein>
    <recommendedName>
        <fullName evidence="3">NarG-like domain-containing protein</fullName>
    </recommendedName>
</protein>
<dbReference type="AlphaFoldDB" id="A0A382VI56"/>
<dbReference type="Gene3D" id="1.20.950.20">
    <property type="entry name" value="Transmembrane di-heme cytochromes, Chain C"/>
    <property type="match status" value="1"/>
</dbReference>
<dbReference type="InterPro" id="IPR036197">
    <property type="entry name" value="NarG-like_sf"/>
</dbReference>
<evidence type="ECO:0000313" key="2">
    <source>
        <dbReference type="EMBL" id="SVD45588.1"/>
    </source>
</evidence>
<evidence type="ECO:0008006" key="3">
    <source>
        <dbReference type="Google" id="ProtNLM"/>
    </source>
</evidence>
<feature type="transmembrane region" description="Helical" evidence="1">
    <location>
        <begin position="176"/>
        <end position="192"/>
    </location>
</feature>
<feature type="transmembrane region" description="Helical" evidence="1">
    <location>
        <begin position="12"/>
        <end position="30"/>
    </location>
</feature>
<name>A0A382VI56_9ZZZZ</name>
<feature type="transmembrane region" description="Helical" evidence="1">
    <location>
        <begin position="70"/>
        <end position="91"/>
    </location>
</feature>
<feature type="transmembrane region" description="Helical" evidence="1">
    <location>
        <begin position="111"/>
        <end position="132"/>
    </location>
</feature>
<proteinExistence type="predicted"/>
<keyword evidence="1" id="KW-1133">Transmembrane helix</keyword>
<keyword evidence="1" id="KW-0812">Transmembrane</keyword>
<dbReference type="SUPFAM" id="SSF103501">
    <property type="entry name" value="Respiratory nitrate reductase 1 gamma chain"/>
    <property type="match status" value="1"/>
</dbReference>
<sequence>MHDIYFSFAEKIVLGLGITLCLASFVYEVMRRLLIVFKGLGKLPFDRTGARLWRMFREVFLHEKVVKGRFWPGLMHAFVFWGFVIFGLVTLDHFAKGFGIPLLGLKAHKVYTMIVTPFSILVIIGILALAYRRFVTKPKALGKLSPTSGLVAFFIVVLMVTYLIGEREIPLFLWKINWWIHSVIILAFLFLIPRSKHLHLVLAPINIFF</sequence>